<keyword evidence="4 8" id="KW-0413">Isomerase</keyword>
<dbReference type="UniPathway" id="UPA00035">
    <property type="reaction ID" value="UER00040"/>
</dbReference>
<dbReference type="STRING" id="797210.Halxa_3300"/>
<feature type="region of interest" description="Disordered" evidence="6">
    <location>
        <begin position="135"/>
        <end position="160"/>
    </location>
</feature>
<dbReference type="PANTHER" id="PTHR42839:SF2">
    <property type="entry name" value="ISOCHORISMATE SYNTHASE ENTC"/>
    <property type="match status" value="1"/>
</dbReference>
<dbReference type="SUPFAM" id="SSF56322">
    <property type="entry name" value="ADC synthase"/>
    <property type="match status" value="1"/>
</dbReference>
<dbReference type="InterPro" id="IPR005801">
    <property type="entry name" value="ADC_synthase"/>
</dbReference>
<dbReference type="HOGENOM" id="CLU_006493_8_4_2"/>
<comment type="similarity">
    <text evidence="2">Belongs to the isochorismate synthase family.</text>
</comment>
<feature type="compositionally biased region" description="Basic and acidic residues" evidence="6">
    <location>
        <begin position="1"/>
        <end position="12"/>
    </location>
</feature>
<evidence type="ECO:0000256" key="3">
    <source>
        <dbReference type="ARBA" id="ARBA00012824"/>
    </source>
</evidence>
<evidence type="ECO:0000256" key="2">
    <source>
        <dbReference type="ARBA" id="ARBA00005297"/>
    </source>
</evidence>
<evidence type="ECO:0000256" key="1">
    <source>
        <dbReference type="ARBA" id="ARBA00000799"/>
    </source>
</evidence>
<evidence type="ECO:0000313" key="8">
    <source>
        <dbReference type="EMBL" id="AEH37912.1"/>
    </source>
</evidence>
<dbReference type="InterPro" id="IPR015890">
    <property type="entry name" value="Chorismate_C"/>
</dbReference>
<dbReference type="KEGG" id="hxa:Halxa_3300"/>
<dbReference type="GO" id="GO:0008909">
    <property type="term" value="F:isochorismate synthase activity"/>
    <property type="evidence" value="ECO:0007669"/>
    <property type="project" value="UniProtKB-EC"/>
</dbReference>
<feature type="region of interest" description="Disordered" evidence="6">
    <location>
        <begin position="1"/>
        <end position="21"/>
    </location>
</feature>
<accession>F8D820</accession>
<dbReference type="Pfam" id="PF00425">
    <property type="entry name" value="Chorismate_bind"/>
    <property type="match status" value="1"/>
</dbReference>
<evidence type="ECO:0000256" key="6">
    <source>
        <dbReference type="SAM" id="MobiDB-lite"/>
    </source>
</evidence>
<dbReference type="Gene3D" id="3.60.120.10">
    <property type="entry name" value="Anthranilate synthase"/>
    <property type="match status" value="1"/>
</dbReference>
<name>F8D820_HALXS</name>
<comment type="catalytic activity">
    <reaction evidence="1">
        <text>chorismate = isochorismate</text>
        <dbReference type="Rhea" id="RHEA:18985"/>
        <dbReference type="ChEBI" id="CHEBI:29748"/>
        <dbReference type="ChEBI" id="CHEBI:29780"/>
        <dbReference type="EC" id="5.4.4.2"/>
    </reaction>
</comment>
<dbReference type="eggNOG" id="arCOG02015">
    <property type="taxonomic scope" value="Archaea"/>
</dbReference>
<dbReference type="NCBIfam" id="TIGR00543">
    <property type="entry name" value="isochor_syn"/>
    <property type="match status" value="1"/>
</dbReference>
<sequence length="489" mass="53023">MDRTSGKREVEGRLAGTDTAATRSVTVDGELVSRSRELEDVSFGAIAAADVDGVDADTAAEANQTDRARIQWAAPDGLELVGRGVAARFVATGPERFAAIRRQASRAFDGLEHDGPEVARPRAVGGFAFHDYHAADRTDSDDSDSTARSTPNPQPNWDDFDAASFVIPRVFVVRSDGEGTWLTAVGTDAGEATARLERWHDRIADLPAMQPSGAGPGVAATHRTTAPEEWRTGIEAALERIADGRLTKVVLAQALSVALEGPIDVGATLERLRREYPNCYRFRIGREGGVTFFGAPPERLVAKRGPRVATEALAGSAPRGETPDEDQQHADRLLESDKLRREHELVVDAIRDQLAPLARDLEIDGRTIRKLATIQHLRTPIEATLDGDRHVLEIVEALHPTPAVGGMPPDAAWETIRETEPFDRGWYAAPVGWFDADGDGEFAVGLRSGIATDEAVTLFAGSGIVADSDPDEEWEEVQLKFRPILDELR</sequence>
<dbReference type="GeneID" id="10798249"/>
<dbReference type="RefSeq" id="WP_013880802.1">
    <property type="nucleotide sequence ID" value="NC_015666.1"/>
</dbReference>
<dbReference type="AlphaFoldDB" id="F8D820"/>
<reference evidence="8 9" key="1">
    <citation type="journal article" date="2012" name="Stand. Genomic Sci.">
        <title>Complete genome sequence of Halopiger xanaduensis type strain (SH-6(T)).</title>
        <authorList>
            <person name="Anderson I."/>
            <person name="Tindall B.J."/>
            <person name="Rohde M."/>
            <person name="Lucas S."/>
            <person name="Han J."/>
            <person name="Lapidus A."/>
            <person name="Cheng J.F."/>
            <person name="Goodwin L."/>
            <person name="Pitluck S."/>
            <person name="Peters L."/>
            <person name="Pati A."/>
            <person name="Mikhailova N."/>
            <person name="Pagani I."/>
            <person name="Teshima H."/>
            <person name="Han C."/>
            <person name="Tapia R."/>
            <person name="Land M."/>
            <person name="Woyke T."/>
            <person name="Klenk H.P."/>
            <person name="Kyrpides N."/>
            <person name="Ivanova N."/>
        </authorList>
    </citation>
    <scope>NUCLEOTIDE SEQUENCE [LARGE SCALE GENOMIC DNA]</scope>
    <source>
        <strain evidence="9">DSM 18323 / JCM 14033 / SH-6</strain>
    </source>
</reference>
<dbReference type="OrthoDB" id="195185at2157"/>
<keyword evidence="9" id="KW-1185">Reference proteome</keyword>
<evidence type="ECO:0000256" key="4">
    <source>
        <dbReference type="ARBA" id="ARBA00023235"/>
    </source>
</evidence>
<dbReference type="EC" id="5.4.4.2" evidence="3"/>
<evidence type="ECO:0000256" key="5">
    <source>
        <dbReference type="ARBA" id="ARBA00041564"/>
    </source>
</evidence>
<dbReference type="InterPro" id="IPR004561">
    <property type="entry name" value="IsoChor_synthase"/>
</dbReference>
<feature type="domain" description="Chorismate-utilising enzyme C-terminal" evidence="7">
    <location>
        <begin position="227"/>
        <end position="480"/>
    </location>
</feature>
<organism evidence="8 9">
    <name type="scientific">Halopiger xanaduensis (strain DSM 18323 / JCM 14033 / SH-6)</name>
    <dbReference type="NCBI Taxonomy" id="797210"/>
    <lineage>
        <taxon>Archaea</taxon>
        <taxon>Methanobacteriati</taxon>
        <taxon>Methanobacteriota</taxon>
        <taxon>Stenosarchaea group</taxon>
        <taxon>Halobacteria</taxon>
        <taxon>Halobacteriales</taxon>
        <taxon>Natrialbaceae</taxon>
        <taxon>Halopiger</taxon>
    </lineage>
</organism>
<evidence type="ECO:0000313" key="9">
    <source>
        <dbReference type="Proteomes" id="UP000006794"/>
    </source>
</evidence>
<dbReference type="Proteomes" id="UP000006794">
    <property type="component" value="Chromosome"/>
</dbReference>
<dbReference type="PANTHER" id="PTHR42839">
    <property type="entry name" value="ISOCHORISMATE SYNTHASE ENTC"/>
    <property type="match status" value="1"/>
</dbReference>
<dbReference type="GO" id="GO:0000162">
    <property type="term" value="P:L-tryptophan biosynthetic process"/>
    <property type="evidence" value="ECO:0007669"/>
    <property type="project" value="UniProtKB-UniPathway"/>
</dbReference>
<evidence type="ECO:0000259" key="7">
    <source>
        <dbReference type="Pfam" id="PF00425"/>
    </source>
</evidence>
<proteinExistence type="inferred from homology"/>
<gene>
    <name evidence="8" type="ordered locus">Halxa_3300</name>
</gene>
<dbReference type="EMBL" id="CP002839">
    <property type="protein sequence ID" value="AEH37912.1"/>
    <property type="molecule type" value="Genomic_DNA"/>
</dbReference>
<protein>
    <recommendedName>
        <fullName evidence="3">isochorismate synthase</fullName>
        <ecNumber evidence="3">5.4.4.2</ecNumber>
    </recommendedName>
    <alternativeName>
        <fullName evidence="5">Isochorismate mutase</fullName>
    </alternativeName>
</protein>